<organism evidence="8">
    <name type="scientific">mine drainage metagenome</name>
    <dbReference type="NCBI Taxonomy" id="410659"/>
    <lineage>
        <taxon>unclassified sequences</taxon>
        <taxon>metagenomes</taxon>
        <taxon>ecological metagenomes</taxon>
    </lineage>
</organism>
<dbReference type="InterPro" id="IPR001543">
    <property type="entry name" value="FliN-like_C"/>
</dbReference>
<comment type="subcellular location">
    <subcellularLocation>
        <location evidence="1">Cell membrane</location>
        <topology evidence="1">Peripheral membrane protein</topology>
        <orientation evidence="1">Cytoplasmic side</orientation>
    </subcellularLocation>
</comment>
<feature type="domain" description="Flagellar motor switch protein FliN-like C-terminal" evidence="7">
    <location>
        <begin position="164"/>
        <end position="234"/>
    </location>
</feature>
<accession>A0A1J5QPL3</accession>
<dbReference type="InterPro" id="IPR012826">
    <property type="entry name" value="FliN"/>
</dbReference>
<keyword evidence="6" id="KW-0472">Membrane</keyword>
<evidence type="ECO:0000256" key="4">
    <source>
        <dbReference type="ARBA" id="ARBA00022500"/>
    </source>
</evidence>
<dbReference type="GO" id="GO:0003774">
    <property type="term" value="F:cytoskeletal motor activity"/>
    <property type="evidence" value="ECO:0007669"/>
    <property type="project" value="InterPro"/>
</dbReference>
<evidence type="ECO:0000313" key="8">
    <source>
        <dbReference type="EMBL" id="OIQ77893.1"/>
    </source>
</evidence>
<keyword evidence="4" id="KW-0145">Chemotaxis</keyword>
<proteinExistence type="inferred from homology"/>
<evidence type="ECO:0000256" key="1">
    <source>
        <dbReference type="ARBA" id="ARBA00004413"/>
    </source>
</evidence>
<evidence type="ECO:0000256" key="2">
    <source>
        <dbReference type="ARBA" id="ARBA00009226"/>
    </source>
</evidence>
<keyword evidence="8" id="KW-0282">Flagellum</keyword>
<reference evidence="8" key="1">
    <citation type="submission" date="2016-10" db="EMBL/GenBank/DDBJ databases">
        <title>Sequence of Gallionella enrichment culture.</title>
        <authorList>
            <person name="Poehlein A."/>
            <person name="Muehling M."/>
            <person name="Daniel R."/>
        </authorList>
    </citation>
    <scope>NUCLEOTIDE SEQUENCE</scope>
</reference>
<dbReference type="NCBIfam" id="TIGR02480">
    <property type="entry name" value="fliN"/>
    <property type="match status" value="1"/>
</dbReference>
<evidence type="ECO:0000256" key="3">
    <source>
        <dbReference type="ARBA" id="ARBA00022475"/>
    </source>
</evidence>
<dbReference type="Pfam" id="PF01052">
    <property type="entry name" value="FliMN_C"/>
    <property type="match status" value="1"/>
</dbReference>
<keyword evidence="5" id="KW-0283">Flagellar rotation</keyword>
<dbReference type="GO" id="GO:0006935">
    <property type="term" value="P:chemotaxis"/>
    <property type="evidence" value="ECO:0007669"/>
    <property type="project" value="UniProtKB-KW"/>
</dbReference>
<comment type="similarity">
    <text evidence="2">Belongs to the FliN/MopA/SpaO family.</text>
</comment>
<keyword evidence="8" id="KW-0966">Cell projection</keyword>
<dbReference type="PANTHER" id="PTHR43484">
    <property type="match status" value="1"/>
</dbReference>
<dbReference type="SUPFAM" id="SSF101801">
    <property type="entry name" value="Surface presentation of antigens (SPOA)"/>
    <property type="match status" value="1"/>
</dbReference>
<name>A0A1J5QPL3_9ZZZZ</name>
<dbReference type="InterPro" id="IPR036429">
    <property type="entry name" value="SpoA-like_sf"/>
</dbReference>
<dbReference type="EMBL" id="MLJW01001512">
    <property type="protein sequence ID" value="OIQ77893.1"/>
    <property type="molecule type" value="Genomic_DNA"/>
</dbReference>
<comment type="caution">
    <text evidence="8">The sequence shown here is derived from an EMBL/GenBank/DDBJ whole genome shotgun (WGS) entry which is preliminary data.</text>
</comment>
<dbReference type="InterPro" id="IPR001172">
    <property type="entry name" value="FliN_T3SS_HrcQb"/>
</dbReference>
<dbReference type="AlphaFoldDB" id="A0A1J5QPL3"/>
<dbReference type="GO" id="GO:0005886">
    <property type="term" value="C:plasma membrane"/>
    <property type="evidence" value="ECO:0007669"/>
    <property type="project" value="UniProtKB-SubCell"/>
</dbReference>
<dbReference type="GO" id="GO:0071973">
    <property type="term" value="P:bacterial-type flagellum-dependent cell motility"/>
    <property type="evidence" value="ECO:0007669"/>
    <property type="project" value="InterPro"/>
</dbReference>
<keyword evidence="8" id="KW-0969">Cilium</keyword>
<evidence type="ECO:0000256" key="5">
    <source>
        <dbReference type="ARBA" id="ARBA00022779"/>
    </source>
</evidence>
<keyword evidence="3" id="KW-1003">Cell membrane</keyword>
<evidence type="ECO:0000256" key="6">
    <source>
        <dbReference type="ARBA" id="ARBA00023136"/>
    </source>
</evidence>
<gene>
    <name evidence="8" type="primary">fliN_13</name>
    <name evidence="8" type="ORF">GALL_404110</name>
</gene>
<evidence type="ECO:0000259" key="7">
    <source>
        <dbReference type="Pfam" id="PF01052"/>
    </source>
</evidence>
<dbReference type="InterPro" id="IPR051469">
    <property type="entry name" value="FliN/MopA/SpaO"/>
</dbReference>
<protein>
    <submittedName>
        <fullName evidence="8">Flagellar motor switch protein FliN</fullName>
    </submittedName>
</protein>
<sequence length="246" mass="25519">MSTTQTQFWTPTLAAIVAAAIAERLPVPETLLLAEPVVGGTAPWPPLAKAAILARLTGPAEAELVIVIDSELVDFLKNSPLGALELLPALAPAVAAAATAVGAAAGPLQEIPAIAPDDKAGTFPPISVALAVDGNHRATVWLRGAEKVASRVTQPVASRAGLDMLRDVEMEVTVEIGRTRMTVRELLELSPGQVVELDRAAGSPADLLVNGTLLARGEIVVVDEDFGIRITEIVSSDQVDLAEGIL</sequence>
<dbReference type="Gene3D" id="2.30.330.10">
    <property type="entry name" value="SpoA-like"/>
    <property type="match status" value="1"/>
</dbReference>
<dbReference type="PANTHER" id="PTHR43484:SF1">
    <property type="entry name" value="FLAGELLAR MOTOR SWITCH PROTEIN FLIN"/>
    <property type="match status" value="1"/>
</dbReference>
<dbReference type="PRINTS" id="PR00956">
    <property type="entry name" value="FLGMOTORFLIN"/>
</dbReference>
<dbReference type="GO" id="GO:0009425">
    <property type="term" value="C:bacterial-type flagellum basal body"/>
    <property type="evidence" value="ECO:0007669"/>
    <property type="project" value="InterPro"/>
</dbReference>